<evidence type="ECO:0000313" key="2">
    <source>
        <dbReference type="EMBL" id="SKD09096.1"/>
    </source>
</evidence>
<dbReference type="EMBL" id="FUZZ01000004">
    <property type="protein sequence ID" value="SKD09096.1"/>
    <property type="molecule type" value="Genomic_DNA"/>
</dbReference>
<dbReference type="Proteomes" id="UP000190166">
    <property type="component" value="Unassembled WGS sequence"/>
</dbReference>
<name>A0A1T5P8V2_9BACT</name>
<dbReference type="RefSeq" id="WP_079472239.1">
    <property type="nucleotide sequence ID" value="NZ_FUZZ01000004.1"/>
</dbReference>
<dbReference type="STRING" id="393003.SAMN05660461_4975"/>
<evidence type="ECO:0000313" key="3">
    <source>
        <dbReference type="Proteomes" id="UP000190166"/>
    </source>
</evidence>
<evidence type="ECO:0000256" key="1">
    <source>
        <dbReference type="SAM" id="SignalP"/>
    </source>
</evidence>
<keyword evidence="3" id="KW-1185">Reference proteome</keyword>
<reference evidence="2 3" key="1">
    <citation type="submission" date="2017-02" db="EMBL/GenBank/DDBJ databases">
        <authorList>
            <person name="Peterson S.W."/>
        </authorList>
    </citation>
    <scope>NUCLEOTIDE SEQUENCE [LARGE SCALE GENOMIC DNA]</scope>
    <source>
        <strain evidence="2 3">DSM 18108</strain>
    </source>
</reference>
<feature type="signal peptide" evidence="1">
    <location>
        <begin position="1"/>
        <end position="23"/>
    </location>
</feature>
<proteinExistence type="predicted"/>
<organism evidence="2 3">
    <name type="scientific">Chitinophaga ginsengisegetis</name>
    <dbReference type="NCBI Taxonomy" id="393003"/>
    <lineage>
        <taxon>Bacteria</taxon>
        <taxon>Pseudomonadati</taxon>
        <taxon>Bacteroidota</taxon>
        <taxon>Chitinophagia</taxon>
        <taxon>Chitinophagales</taxon>
        <taxon>Chitinophagaceae</taxon>
        <taxon>Chitinophaga</taxon>
    </lineage>
</organism>
<sequence>MRVAIFFAYLCFLLLRGEGYAFTATHHNDVSNSFARNIEHKHRIKFTDTNQDNSVVSNLDNEEECLISDDIEEDDADNCLARKYKLLTRYYLALAGPDVLSYLHKCFKAPTPYLGHLSNRYITQSVLRI</sequence>
<feature type="chain" id="PRO_5013024573" evidence="1">
    <location>
        <begin position="24"/>
        <end position="129"/>
    </location>
</feature>
<gene>
    <name evidence="2" type="ORF">SAMN05660461_4975</name>
</gene>
<accession>A0A1T5P8V2</accession>
<dbReference type="AlphaFoldDB" id="A0A1T5P8V2"/>
<keyword evidence="1" id="KW-0732">Signal</keyword>
<protein>
    <submittedName>
        <fullName evidence="2">Uncharacterized protein</fullName>
    </submittedName>
</protein>